<dbReference type="SUPFAM" id="SSF52266">
    <property type="entry name" value="SGNH hydrolase"/>
    <property type="match status" value="1"/>
</dbReference>
<keyword evidence="3" id="KW-1185">Reference proteome</keyword>
<dbReference type="InterPro" id="IPR051532">
    <property type="entry name" value="Ester_Hydrolysis_Enzymes"/>
</dbReference>
<dbReference type="KEGG" id="ble:BleG1_1142"/>
<keyword evidence="2" id="KW-0378">Hydrolase</keyword>
<name>A0A060LVD0_9BACI</name>
<dbReference type="Gene3D" id="3.40.50.1110">
    <property type="entry name" value="SGNH hydrolase"/>
    <property type="match status" value="1"/>
</dbReference>
<proteinExistence type="predicted"/>
<protein>
    <submittedName>
        <fullName evidence="2">SGNH hydrolase-type esterase</fullName>
    </submittedName>
</protein>
<dbReference type="GO" id="GO:0004622">
    <property type="term" value="F:phosphatidylcholine lysophospholipase activity"/>
    <property type="evidence" value="ECO:0007669"/>
    <property type="project" value="TreeGrafter"/>
</dbReference>
<organism evidence="2 3">
    <name type="scientific">Shouchella lehensis G1</name>
    <dbReference type="NCBI Taxonomy" id="1246626"/>
    <lineage>
        <taxon>Bacteria</taxon>
        <taxon>Bacillati</taxon>
        <taxon>Bacillota</taxon>
        <taxon>Bacilli</taxon>
        <taxon>Bacillales</taxon>
        <taxon>Bacillaceae</taxon>
        <taxon>Shouchella</taxon>
    </lineage>
</organism>
<dbReference type="EMBL" id="CP003923">
    <property type="protein sequence ID" value="AIC93745.1"/>
    <property type="molecule type" value="Genomic_DNA"/>
</dbReference>
<dbReference type="InterPro" id="IPR036514">
    <property type="entry name" value="SGNH_hydro_sf"/>
</dbReference>
<accession>A0A060LVD0</accession>
<evidence type="ECO:0000259" key="1">
    <source>
        <dbReference type="Pfam" id="PF13472"/>
    </source>
</evidence>
<dbReference type="RefSeq" id="WP_051667402.1">
    <property type="nucleotide sequence ID" value="NZ_CP003923.1"/>
</dbReference>
<dbReference type="Pfam" id="PF13472">
    <property type="entry name" value="Lipase_GDSL_2"/>
    <property type="match status" value="1"/>
</dbReference>
<evidence type="ECO:0000313" key="2">
    <source>
        <dbReference type="EMBL" id="AIC93745.1"/>
    </source>
</evidence>
<dbReference type="Proteomes" id="UP000027142">
    <property type="component" value="Chromosome"/>
</dbReference>
<evidence type="ECO:0000313" key="3">
    <source>
        <dbReference type="Proteomes" id="UP000027142"/>
    </source>
</evidence>
<dbReference type="AlphaFoldDB" id="A0A060LVD0"/>
<dbReference type="STRING" id="1246626.BleG1_1142"/>
<dbReference type="PANTHER" id="PTHR30383">
    <property type="entry name" value="THIOESTERASE 1/PROTEASE 1/LYSOPHOSPHOLIPASE L1"/>
    <property type="match status" value="1"/>
</dbReference>
<dbReference type="InterPro" id="IPR013830">
    <property type="entry name" value="SGNH_hydro"/>
</dbReference>
<dbReference type="PATRIC" id="fig|1246626.3.peg.1146"/>
<dbReference type="PANTHER" id="PTHR30383:SF27">
    <property type="entry name" value="SPORE GERMINATION LIPASE LIPC"/>
    <property type="match status" value="1"/>
</dbReference>
<feature type="domain" description="SGNH hydrolase-type esterase" evidence="1">
    <location>
        <begin position="10"/>
        <end position="198"/>
    </location>
</feature>
<gene>
    <name evidence="2" type="ORF">BleG1_1142</name>
</gene>
<dbReference type="eggNOG" id="COG2755">
    <property type="taxonomic scope" value="Bacteria"/>
</dbReference>
<dbReference type="OrthoDB" id="26855at2"/>
<sequence>MEHRGANYLAIGDSLTTGVGASKPGGFVSIYRQYASGALQAPVRTLLVARSGLTAAQIYRLVYQQPIASISKANFITITGGGNDLIQSVQYGRQPYSIEKLEGAIKNAIYWMTQLVLYITEMKQKQVIPYKIIVFNSYNPLESVPFIDQYIKSFNRGIQSLTRFPHVQVVDVYQAFKGRNHYVLSQDAFHPNNKGYRIMADAAAKKGYQLN</sequence>
<dbReference type="HOGENOM" id="CLU_076859_3_0_9"/>
<reference evidence="2 3" key="1">
    <citation type="journal article" date="2014" name="Gene">
        <title>A comparative genomic analysis of the alkalitolerant soil bacterium Bacillus lehensis G1.</title>
        <authorList>
            <person name="Noor Y.M."/>
            <person name="Samsulrizal N.H."/>
            <person name="Jema'on N.A."/>
            <person name="Low K.O."/>
            <person name="Ramli A.N."/>
            <person name="Alias N.I."/>
            <person name="Damis S.I."/>
            <person name="Fuzi S.F."/>
            <person name="Isa M.N."/>
            <person name="Murad A.M."/>
            <person name="Raih M.F."/>
            <person name="Bakar F.D."/>
            <person name="Najimudin N."/>
            <person name="Mahadi N.M."/>
            <person name="Illias R.M."/>
        </authorList>
    </citation>
    <scope>NUCLEOTIDE SEQUENCE [LARGE SCALE GENOMIC DNA]</scope>
    <source>
        <strain evidence="2 3">G1</strain>
    </source>
</reference>